<keyword evidence="4 9" id="KW-1003">Cell membrane</keyword>
<evidence type="ECO:0000256" key="3">
    <source>
        <dbReference type="ARBA" id="ARBA00022448"/>
    </source>
</evidence>
<evidence type="ECO:0000256" key="2">
    <source>
        <dbReference type="ARBA" id="ARBA00007783"/>
    </source>
</evidence>
<keyword evidence="7 9" id="KW-1133">Transmembrane helix</keyword>
<dbReference type="AlphaFoldDB" id="C7M106"/>
<dbReference type="KEGG" id="afo:Afer_1748"/>
<keyword evidence="12" id="KW-1185">Reference proteome</keyword>
<evidence type="ECO:0000313" key="11">
    <source>
        <dbReference type="EMBL" id="ACU54664.1"/>
    </source>
</evidence>
<dbReference type="InterPro" id="IPR047817">
    <property type="entry name" value="ABC2_TM_bact-type"/>
</dbReference>
<keyword evidence="3 9" id="KW-0813">Transport</keyword>
<evidence type="ECO:0000256" key="4">
    <source>
        <dbReference type="ARBA" id="ARBA00022475"/>
    </source>
</evidence>
<dbReference type="PROSITE" id="PS51012">
    <property type="entry name" value="ABC_TM2"/>
    <property type="match status" value="1"/>
</dbReference>
<dbReference type="STRING" id="525909.Afer_1748"/>
<sequence>MDTHLPASQPGDTKRYDPNRALAIRLVRPRVSVTERLANIWRYRDLLRGLIVKEIRVKYKDSFLGFLWSLVNPAMFILIYYIVFQKVLGSGIPLFAIFLATGLLCWNLFQTGIMGATGAVVDNAGLVKKVAFPREILALASVGSASVFFVFQAVVLAVFLVVFQVVPSVSYLWVALIGLVALLVFASGLGILVSGITVYLRDVRHLMEILLQAWFWATPVVYAFELVANKFADHHIPVWVYLLNPVTPVVLAFQRTFYAKTDPYSVASHTVVQILPTAGPMWYFWGVLGVLVAGVVLFVVALWAFGRLEGNFAEEL</sequence>
<dbReference type="Pfam" id="PF01061">
    <property type="entry name" value="ABC2_membrane"/>
    <property type="match status" value="1"/>
</dbReference>
<dbReference type="Proteomes" id="UP000000771">
    <property type="component" value="Chromosome"/>
</dbReference>
<evidence type="ECO:0000313" key="12">
    <source>
        <dbReference type="Proteomes" id="UP000000771"/>
    </source>
</evidence>
<evidence type="ECO:0000256" key="8">
    <source>
        <dbReference type="ARBA" id="ARBA00023136"/>
    </source>
</evidence>
<dbReference type="InterPro" id="IPR013525">
    <property type="entry name" value="ABC2_TM"/>
</dbReference>
<feature type="domain" description="ABC transmembrane type-2" evidence="10">
    <location>
        <begin position="64"/>
        <end position="308"/>
    </location>
</feature>
<gene>
    <name evidence="11" type="ordered locus">Afer_1748</name>
</gene>
<comment type="similarity">
    <text evidence="2 9">Belongs to the ABC-2 integral membrane protein family.</text>
</comment>
<name>C7M106_ACIFD</name>
<feature type="transmembrane region" description="Helical" evidence="9">
    <location>
        <begin position="282"/>
        <end position="306"/>
    </location>
</feature>
<evidence type="ECO:0000256" key="9">
    <source>
        <dbReference type="RuleBase" id="RU361157"/>
    </source>
</evidence>
<feature type="transmembrane region" description="Helical" evidence="9">
    <location>
        <begin position="136"/>
        <end position="165"/>
    </location>
</feature>
<feature type="transmembrane region" description="Helical" evidence="9">
    <location>
        <begin position="171"/>
        <end position="193"/>
    </location>
</feature>
<dbReference type="PANTHER" id="PTHR30413">
    <property type="entry name" value="INNER MEMBRANE TRANSPORT PERMEASE"/>
    <property type="match status" value="1"/>
</dbReference>
<evidence type="ECO:0000256" key="5">
    <source>
        <dbReference type="ARBA" id="ARBA00022519"/>
    </source>
</evidence>
<dbReference type="HOGENOM" id="CLU_060703_3_0_11"/>
<feature type="transmembrane region" description="Helical" evidence="9">
    <location>
        <begin position="63"/>
        <end position="84"/>
    </location>
</feature>
<comment type="subcellular location">
    <subcellularLocation>
        <location evidence="1">Cell inner membrane</location>
        <topology evidence="1">Multi-pass membrane protein</topology>
    </subcellularLocation>
    <subcellularLocation>
        <location evidence="9">Cell membrane</location>
        <topology evidence="9">Multi-pass membrane protein</topology>
    </subcellularLocation>
</comment>
<keyword evidence="8 9" id="KW-0472">Membrane</keyword>
<dbReference type="GO" id="GO:0140359">
    <property type="term" value="F:ABC-type transporter activity"/>
    <property type="evidence" value="ECO:0007669"/>
    <property type="project" value="InterPro"/>
</dbReference>
<dbReference type="PANTHER" id="PTHR30413:SF8">
    <property type="entry name" value="TRANSPORT PERMEASE PROTEIN"/>
    <property type="match status" value="1"/>
</dbReference>
<evidence type="ECO:0000256" key="6">
    <source>
        <dbReference type="ARBA" id="ARBA00022692"/>
    </source>
</evidence>
<dbReference type="GO" id="GO:0005886">
    <property type="term" value="C:plasma membrane"/>
    <property type="evidence" value="ECO:0007669"/>
    <property type="project" value="UniProtKB-SubCell"/>
</dbReference>
<organism evidence="11 12">
    <name type="scientific">Acidimicrobium ferrooxidans (strain DSM 10331 / JCM 15462 / NBRC 103882 / ICP)</name>
    <dbReference type="NCBI Taxonomy" id="525909"/>
    <lineage>
        <taxon>Bacteria</taxon>
        <taxon>Bacillati</taxon>
        <taxon>Actinomycetota</taxon>
        <taxon>Acidimicrobiia</taxon>
        <taxon>Acidimicrobiales</taxon>
        <taxon>Acidimicrobiaceae</taxon>
        <taxon>Acidimicrobium</taxon>
    </lineage>
</organism>
<feature type="transmembrane region" description="Helical" evidence="9">
    <location>
        <begin position="205"/>
        <end position="224"/>
    </location>
</feature>
<keyword evidence="5" id="KW-0997">Cell inner membrane</keyword>
<protein>
    <recommendedName>
        <fullName evidence="9">Transport permease protein</fullName>
    </recommendedName>
</protein>
<proteinExistence type="inferred from homology"/>
<dbReference type="EMBL" id="CP001631">
    <property type="protein sequence ID" value="ACU54664.1"/>
    <property type="molecule type" value="Genomic_DNA"/>
</dbReference>
<keyword evidence="6 9" id="KW-0812">Transmembrane</keyword>
<evidence type="ECO:0000256" key="1">
    <source>
        <dbReference type="ARBA" id="ARBA00004429"/>
    </source>
</evidence>
<reference evidence="11 12" key="1">
    <citation type="journal article" date="2009" name="Stand. Genomic Sci.">
        <title>Complete genome sequence of Acidimicrobium ferrooxidans type strain (ICP).</title>
        <authorList>
            <person name="Clum A."/>
            <person name="Nolan M."/>
            <person name="Lang E."/>
            <person name="Glavina Del Rio T."/>
            <person name="Tice H."/>
            <person name="Copeland A."/>
            <person name="Cheng J.F."/>
            <person name="Lucas S."/>
            <person name="Chen F."/>
            <person name="Bruce D."/>
            <person name="Goodwin L."/>
            <person name="Pitluck S."/>
            <person name="Ivanova N."/>
            <person name="Mavrommatis K."/>
            <person name="Mikhailova N."/>
            <person name="Pati A."/>
            <person name="Chen A."/>
            <person name="Palaniappan K."/>
            <person name="Goker M."/>
            <person name="Spring S."/>
            <person name="Land M."/>
            <person name="Hauser L."/>
            <person name="Chang Y.J."/>
            <person name="Jeffries C.C."/>
            <person name="Chain P."/>
            <person name="Bristow J."/>
            <person name="Eisen J.A."/>
            <person name="Markowitz V."/>
            <person name="Hugenholtz P."/>
            <person name="Kyrpides N.C."/>
            <person name="Klenk H.P."/>
            <person name="Lapidus A."/>
        </authorList>
    </citation>
    <scope>NUCLEOTIDE SEQUENCE [LARGE SCALE GENOMIC DNA]</scope>
    <source>
        <strain evidence="12">DSM 10331 / JCM 15462 / NBRC 103882 / ICP</strain>
    </source>
</reference>
<evidence type="ECO:0000256" key="7">
    <source>
        <dbReference type="ARBA" id="ARBA00022989"/>
    </source>
</evidence>
<evidence type="ECO:0000259" key="10">
    <source>
        <dbReference type="PROSITE" id="PS51012"/>
    </source>
</evidence>
<feature type="transmembrane region" description="Helical" evidence="9">
    <location>
        <begin position="236"/>
        <end position="253"/>
    </location>
</feature>
<accession>C7M106</accession>
<dbReference type="eggNOG" id="COG1682">
    <property type="taxonomic scope" value="Bacteria"/>
</dbReference>
<feature type="transmembrane region" description="Helical" evidence="9">
    <location>
        <begin position="90"/>
        <end position="109"/>
    </location>
</feature>
<dbReference type="GO" id="GO:0015920">
    <property type="term" value="P:lipopolysaccharide transport"/>
    <property type="evidence" value="ECO:0007669"/>
    <property type="project" value="TreeGrafter"/>
</dbReference>